<feature type="transmembrane region" description="Helical" evidence="1">
    <location>
        <begin position="20"/>
        <end position="47"/>
    </location>
</feature>
<dbReference type="STRING" id="292563.Cyast_2833"/>
<evidence type="ECO:0000313" key="3">
    <source>
        <dbReference type="Proteomes" id="UP000010483"/>
    </source>
</evidence>
<keyword evidence="1" id="KW-0812">Transmembrane</keyword>
<keyword evidence="1" id="KW-1133">Transmembrane helix</keyword>
<organism evidence="2 3">
    <name type="scientific">Cyanobacterium stanieri (strain ATCC 29140 / PCC 7202)</name>
    <dbReference type="NCBI Taxonomy" id="292563"/>
    <lineage>
        <taxon>Bacteria</taxon>
        <taxon>Bacillati</taxon>
        <taxon>Cyanobacteriota</taxon>
        <taxon>Cyanophyceae</taxon>
        <taxon>Oscillatoriophycideae</taxon>
        <taxon>Chroococcales</taxon>
        <taxon>Geminocystaceae</taxon>
        <taxon>Cyanobacterium</taxon>
    </lineage>
</organism>
<dbReference type="BioCyc" id="CSTA292563:G1353-2837-MONOMER"/>
<dbReference type="Pfam" id="PF07963">
    <property type="entry name" value="N_methyl"/>
    <property type="match status" value="1"/>
</dbReference>
<evidence type="ECO:0008006" key="4">
    <source>
        <dbReference type="Google" id="ProtNLM"/>
    </source>
</evidence>
<dbReference type="HOGENOM" id="CLU_1084701_0_0_3"/>
<dbReference type="KEGG" id="csn:Cyast_2833"/>
<sequence>MKKNYKLLLKFLQKPTNQGITLTELLVALVISGIILAFTASGFINVLRANRDVESKSTQLSNLTRALTFIQEDIKQGVSVESIPATSGGECDSAEISSGSCLIIRFAGANNNIFDFNNNQTDDCTADDRRVVYGFQDISDPSSNSAFLKPGVLKRDVFCTTSVSLSRWEEVADGLISVKEDPQTLVCNFGTGTASGPHGQISGGANDGKGGFQFCVETENNRLVRVGLYGHIISSDSDTPPMNVDVVTFARGSQPN</sequence>
<dbReference type="AlphaFoldDB" id="K9YRP9"/>
<dbReference type="Gene3D" id="3.30.700.10">
    <property type="entry name" value="Glycoprotein, Type 4 Pilin"/>
    <property type="match status" value="1"/>
</dbReference>
<proteinExistence type="predicted"/>
<name>K9YRP9_CYASC</name>
<dbReference type="NCBIfam" id="TIGR02532">
    <property type="entry name" value="IV_pilin_GFxxxE"/>
    <property type="match status" value="1"/>
</dbReference>
<dbReference type="Proteomes" id="UP000010483">
    <property type="component" value="Chromosome"/>
</dbReference>
<gene>
    <name evidence="2" type="ordered locus">Cyast_2833</name>
</gene>
<evidence type="ECO:0000256" key="1">
    <source>
        <dbReference type="SAM" id="Phobius"/>
    </source>
</evidence>
<dbReference type="InterPro" id="IPR012902">
    <property type="entry name" value="N_methyl_site"/>
</dbReference>
<evidence type="ECO:0000313" key="2">
    <source>
        <dbReference type="EMBL" id="AFZ48773.1"/>
    </source>
</evidence>
<accession>K9YRP9</accession>
<keyword evidence="1" id="KW-0472">Membrane</keyword>
<reference evidence="3" key="1">
    <citation type="journal article" date="2013" name="Proc. Natl. Acad. Sci. U.S.A.">
        <title>Improving the coverage of the cyanobacterial phylum using diversity-driven genome sequencing.</title>
        <authorList>
            <person name="Shih P.M."/>
            <person name="Wu D."/>
            <person name="Latifi A."/>
            <person name="Axen S.D."/>
            <person name="Fewer D.P."/>
            <person name="Talla E."/>
            <person name="Calteau A."/>
            <person name="Cai F."/>
            <person name="Tandeau de Marsac N."/>
            <person name="Rippka R."/>
            <person name="Herdman M."/>
            <person name="Sivonen K."/>
            <person name="Coursin T."/>
            <person name="Laurent T."/>
            <person name="Goodwin L."/>
            <person name="Nolan M."/>
            <person name="Davenport K.W."/>
            <person name="Han C.S."/>
            <person name="Rubin E.M."/>
            <person name="Eisen J.A."/>
            <person name="Woyke T."/>
            <person name="Gugger M."/>
            <person name="Kerfeld C.A."/>
        </authorList>
    </citation>
    <scope>NUCLEOTIDE SEQUENCE [LARGE SCALE GENOMIC DNA]</scope>
    <source>
        <strain evidence="3">ATCC 29140 / PCC 7202</strain>
    </source>
</reference>
<dbReference type="EMBL" id="CP003940">
    <property type="protein sequence ID" value="AFZ48773.1"/>
    <property type="molecule type" value="Genomic_DNA"/>
</dbReference>
<dbReference type="eggNOG" id="COG4795">
    <property type="taxonomic scope" value="Bacteria"/>
</dbReference>
<protein>
    <recommendedName>
        <fullName evidence="4">Prepilin-type N-terminal cleavage/methylation domain-containing protein</fullName>
    </recommendedName>
</protein>
<keyword evidence="3" id="KW-1185">Reference proteome</keyword>